<keyword evidence="16" id="KW-1185">Reference proteome</keyword>
<evidence type="ECO:0000256" key="4">
    <source>
        <dbReference type="ARBA" id="ARBA00022692"/>
    </source>
</evidence>
<dbReference type="EnsemblMetazoa" id="MDOA012140-RB">
    <property type="protein sequence ID" value="MDOA012140-PB"/>
    <property type="gene ID" value="MDOA012140"/>
</dbReference>
<dbReference type="eggNOG" id="KOG0510">
    <property type="taxonomic scope" value="Eukaryota"/>
</dbReference>
<dbReference type="VEuPathDB" id="VectorBase:MDOMA2_010537"/>
<sequence length="912" mass="105042">MSNKHHSIEISSCVMDPQTQLSDALANKNIKEFRVAFDLGADPLRLDNNHLSIFDKALSTAGCAEFVEECLQRGCSPNYRNPHLVKYAISFATDSQDPQILRSLLRHPNVMVDKKYHELTPLNSLAKNLNNENVSNAKECMKCLLDYGASPNIPNQADFTPLHFVARNRKLDDIKKREIVEMFLSYPDIDLDTYREGELREKLEELYPDLRLPEARSTTEVTMEKLLSYIKCGDTEKFKEQFPQYQLNISDKDNLKNTLRDENVPLFLEAIRKGHNEAFDMILASGVNYNAVLKGNSPMEVATIYGNSHALRKLLELEDLELRLRDYPLITVIRKMNEQPAQEYCDYRKCFYTLLESDRIDINEMDKTRSTPLHYAVKYRNTEAIRELLKRGAYIGVKSRFNELPIDGMSPELLEDHFDHCISSNGARVGDESFEILVNFMNLMPQGDNKAKHKAKHHLREEMAPIAFIAKSKEHRHLLQHPLVTSFLFLKWHRLSTIFYINFLLYFFFAVSIIAHTVLKFRESDSNAATVIFGLISWVGIFYMILREAIQFVMSPVHYFRSATNYMEVVLIILAIMTCTEPTYDHETQRIIAVFTMLLIAVELCLLVGSLPVLSISTHMLMLEAVCKSFLKSFTLYSIFVITFSLCFYILFGKPQVDEDGNPITPEDDDFNKFSNPLAAMIKTIVMLTGEFDAGDLQFDTLYSYLLFLLFVFLMTIVLFNLLNGLAVSDTQAIKGQAELNGAICRTQLLTRYEEVLTGRSERSSFIVNHEPFRSICRRLMNIYPNYRHIAILPNDSNKIFIPVDDTYEMKELGVQLKNNSFHPLPSNDGDKVKKLLDAPVQFLPCLCSCITNKCSEMDRRTVKLAMAVLEQKTIKMENRKRMQDTENRLRNIESKMNEMFHLLKAIKNDMN</sequence>
<dbReference type="GO" id="GO:0005216">
    <property type="term" value="F:monoatomic ion channel activity"/>
    <property type="evidence" value="ECO:0007669"/>
    <property type="project" value="InterPro"/>
</dbReference>
<evidence type="ECO:0000313" key="15">
    <source>
        <dbReference type="EnsemblMetazoa" id="MDOA012140-PD"/>
    </source>
</evidence>
<dbReference type="Proteomes" id="UP001652621">
    <property type="component" value="Unplaced"/>
</dbReference>
<evidence type="ECO:0000313" key="17">
    <source>
        <dbReference type="RefSeq" id="XP_005178197.1"/>
    </source>
</evidence>
<evidence type="ECO:0000256" key="6">
    <source>
        <dbReference type="ARBA" id="ARBA00022989"/>
    </source>
</evidence>
<dbReference type="Pfam" id="PF00023">
    <property type="entry name" value="Ank"/>
    <property type="match status" value="1"/>
</dbReference>
<name>A0A1I8N6T7_MUSDO</name>
<evidence type="ECO:0000256" key="8">
    <source>
        <dbReference type="ARBA" id="ARBA00023065"/>
    </source>
</evidence>
<keyword evidence="10" id="KW-0407">Ion channel</keyword>
<evidence type="ECO:0000256" key="10">
    <source>
        <dbReference type="ARBA" id="ARBA00023303"/>
    </source>
</evidence>
<evidence type="ECO:0000256" key="5">
    <source>
        <dbReference type="ARBA" id="ARBA00022737"/>
    </source>
</evidence>
<dbReference type="PANTHER" id="PTHR47143:SF4">
    <property type="entry name" value="TRANSIENT RECEPTOR POTENTIAL CATION CHANNEL PROTEIN PAINLESS"/>
    <property type="match status" value="1"/>
</dbReference>
<keyword evidence="5" id="KW-0677">Repeat</keyword>
<evidence type="ECO:0000256" key="11">
    <source>
        <dbReference type="PROSITE-ProRule" id="PRU00023"/>
    </source>
</evidence>
<feature type="coiled-coil region" evidence="12">
    <location>
        <begin position="876"/>
        <end position="903"/>
    </location>
</feature>
<feature type="transmembrane region" description="Helical" evidence="13">
    <location>
        <begin position="497"/>
        <end position="516"/>
    </location>
</feature>
<feature type="transmembrane region" description="Helical" evidence="13">
    <location>
        <begin position="528"/>
        <end position="546"/>
    </location>
</feature>
<proteinExistence type="predicted"/>
<dbReference type="SMART" id="SM00248">
    <property type="entry name" value="ANK"/>
    <property type="match status" value="6"/>
</dbReference>
<dbReference type="EnsemblMetazoa" id="MDOA012140-RC">
    <property type="protein sequence ID" value="MDOA012140-PC"/>
    <property type="gene ID" value="MDOA012140"/>
</dbReference>
<evidence type="ECO:0000256" key="1">
    <source>
        <dbReference type="ARBA" id="ARBA00004141"/>
    </source>
</evidence>
<protein>
    <submittedName>
        <fullName evidence="17 18">Transient receptor potential cation channel protein painless</fullName>
    </submittedName>
</protein>
<evidence type="ECO:0000256" key="13">
    <source>
        <dbReference type="SAM" id="Phobius"/>
    </source>
</evidence>
<dbReference type="OrthoDB" id="2157354at2759"/>
<keyword evidence="8" id="KW-0406">Ion transport</keyword>
<feature type="transmembrane region" description="Helical" evidence="13">
    <location>
        <begin position="634"/>
        <end position="652"/>
    </location>
</feature>
<feature type="repeat" description="ANK" evidence="11">
    <location>
        <begin position="368"/>
        <end position="400"/>
    </location>
</feature>
<keyword evidence="9 13" id="KW-0472">Membrane</keyword>
<dbReference type="STRING" id="7370.A0A1I8N6T7"/>
<evidence type="ECO:0000256" key="7">
    <source>
        <dbReference type="ARBA" id="ARBA00023043"/>
    </source>
</evidence>
<keyword evidence="7 11" id="KW-0040">ANK repeat</keyword>
<dbReference type="PROSITE" id="PS50297">
    <property type="entry name" value="ANK_REP_REGION"/>
    <property type="match status" value="1"/>
</dbReference>
<gene>
    <name evidence="15" type="primary">101887888</name>
    <name evidence="17 18 19" type="synonym">LOC101887888</name>
</gene>
<dbReference type="EnsemblMetazoa" id="MDOA012140-RA">
    <property type="protein sequence ID" value="MDOA012140-PA"/>
    <property type="gene ID" value="MDOA012140"/>
</dbReference>
<dbReference type="RefSeq" id="XP_005178198.1">
    <property type="nucleotide sequence ID" value="XM_005178141.3"/>
</dbReference>
<keyword evidence="17 18" id="KW-0675">Receptor</keyword>
<keyword evidence="4 13" id="KW-0812">Transmembrane</keyword>
<feature type="transmembrane region" description="Helical" evidence="13">
    <location>
        <begin position="590"/>
        <end position="614"/>
    </location>
</feature>
<dbReference type="RefSeq" id="XP_005178197.1">
    <property type="nucleotide sequence ID" value="XM_005178140.3"/>
</dbReference>
<keyword evidence="12" id="KW-0175">Coiled coil</keyword>
<evidence type="ECO:0000313" key="16">
    <source>
        <dbReference type="Proteomes" id="UP001652621"/>
    </source>
</evidence>
<dbReference type="Gene3D" id="1.25.40.20">
    <property type="entry name" value="Ankyrin repeat-containing domain"/>
    <property type="match status" value="2"/>
</dbReference>
<keyword evidence="6 13" id="KW-1133">Transmembrane helix</keyword>
<dbReference type="InterPro" id="IPR036770">
    <property type="entry name" value="Ankyrin_rpt-contain_sf"/>
</dbReference>
<comment type="subcellular location">
    <subcellularLocation>
        <location evidence="1">Membrane</location>
        <topology evidence="1">Multi-pass membrane protein</topology>
    </subcellularLocation>
</comment>
<dbReference type="GO" id="GO:0034703">
    <property type="term" value="C:cation channel complex"/>
    <property type="evidence" value="ECO:0007669"/>
    <property type="project" value="UniProtKB-ARBA"/>
</dbReference>
<dbReference type="InterPro" id="IPR005821">
    <property type="entry name" value="Ion_trans_dom"/>
</dbReference>
<keyword evidence="2" id="KW-0813">Transport</keyword>
<dbReference type="RefSeq" id="XP_011290338.1">
    <property type="nucleotide sequence ID" value="XM_011292036.2"/>
</dbReference>
<evidence type="ECO:0000313" key="19">
    <source>
        <dbReference type="RefSeq" id="XP_011290338.1"/>
    </source>
</evidence>
<evidence type="ECO:0000259" key="14">
    <source>
        <dbReference type="Pfam" id="PF00520"/>
    </source>
</evidence>
<evidence type="ECO:0000256" key="3">
    <source>
        <dbReference type="ARBA" id="ARBA00022606"/>
    </source>
</evidence>
<evidence type="ECO:0000256" key="9">
    <source>
        <dbReference type="ARBA" id="ARBA00023136"/>
    </source>
</evidence>
<dbReference type="KEGG" id="mde:101887888"/>
<dbReference type="Gene3D" id="1.10.287.70">
    <property type="match status" value="1"/>
</dbReference>
<reference evidence="15" key="1">
    <citation type="submission" date="2020-05" db="UniProtKB">
        <authorList>
            <consortium name="EnsemblMetazoa"/>
        </authorList>
    </citation>
    <scope>IDENTIFICATION</scope>
    <source>
        <strain evidence="15">Aabys</strain>
    </source>
</reference>
<dbReference type="VEuPathDB" id="VectorBase:MDOA012140"/>
<evidence type="ECO:0000313" key="18">
    <source>
        <dbReference type="RefSeq" id="XP_005178198.1"/>
    </source>
</evidence>
<dbReference type="PROSITE" id="PS50088">
    <property type="entry name" value="ANK_REPEAT"/>
    <property type="match status" value="1"/>
</dbReference>
<dbReference type="Pfam" id="PF00520">
    <property type="entry name" value="Ion_trans"/>
    <property type="match status" value="1"/>
</dbReference>
<reference evidence="17 18" key="2">
    <citation type="submission" date="2025-04" db="UniProtKB">
        <authorList>
            <consortium name="RefSeq"/>
        </authorList>
    </citation>
    <scope>IDENTIFICATION</scope>
    <source>
        <strain evidence="17 18">Aabys</strain>
    </source>
</reference>
<evidence type="ECO:0000256" key="2">
    <source>
        <dbReference type="ARBA" id="ARBA00022448"/>
    </source>
</evidence>
<feature type="transmembrane region" description="Helical" evidence="13">
    <location>
        <begin position="702"/>
        <end position="723"/>
    </location>
</feature>
<dbReference type="InterPro" id="IPR052076">
    <property type="entry name" value="TRP_cation_channel"/>
</dbReference>
<evidence type="ECO:0000256" key="12">
    <source>
        <dbReference type="SAM" id="Coils"/>
    </source>
</evidence>
<dbReference type="AlphaFoldDB" id="A0A1I8N6T7"/>
<organism evidence="15">
    <name type="scientific">Musca domestica</name>
    <name type="common">House fly</name>
    <dbReference type="NCBI Taxonomy" id="7370"/>
    <lineage>
        <taxon>Eukaryota</taxon>
        <taxon>Metazoa</taxon>
        <taxon>Ecdysozoa</taxon>
        <taxon>Arthropoda</taxon>
        <taxon>Hexapoda</taxon>
        <taxon>Insecta</taxon>
        <taxon>Pterygota</taxon>
        <taxon>Neoptera</taxon>
        <taxon>Endopterygota</taxon>
        <taxon>Diptera</taxon>
        <taxon>Brachycera</taxon>
        <taxon>Muscomorpha</taxon>
        <taxon>Muscoidea</taxon>
        <taxon>Muscidae</taxon>
        <taxon>Musca</taxon>
    </lineage>
</organism>
<dbReference type="InterPro" id="IPR002110">
    <property type="entry name" value="Ankyrin_rpt"/>
</dbReference>
<dbReference type="SUPFAM" id="SSF48403">
    <property type="entry name" value="Ankyrin repeat"/>
    <property type="match status" value="2"/>
</dbReference>
<dbReference type="EnsemblMetazoa" id="MDOA012140-RD">
    <property type="protein sequence ID" value="MDOA012140-PD"/>
    <property type="gene ID" value="MDOA012140"/>
</dbReference>
<keyword evidence="3" id="KW-0716">Sensory transduction</keyword>
<accession>A0A1I8N6T7</accession>
<dbReference type="PANTHER" id="PTHR47143">
    <property type="entry name" value="TRANSIENT RECEPTOR POTENTIAL CATION CHANNEL PROTEIN PAINLESS"/>
    <property type="match status" value="1"/>
</dbReference>
<feature type="domain" description="Ion transport" evidence="14">
    <location>
        <begin position="500"/>
        <end position="737"/>
    </location>
</feature>